<proteinExistence type="inferred from homology"/>
<comment type="similarity">
    <text evidence="1">Belongs to the RecJ family.</text>
</comment>
<dbReference type="GO" id="GO:0004527">
    <property type="term" value="F:exonuclease activity"/>
    <property type="evidence" value="ECO:0007669"/>
    <property type="project" value="UniProtKB-KW"/>
</dbReference>
<evidence type="ECO:0000256" key="3">
    <source>
        <dbReference type="ARBA" id="ARBA00022722"/>
    </source>
</evidence>
<keyword evidence="4" id="KW-0378">Hydrolase</keyword>
<reference evidence="10" key="1">
    <citation type="submission" date="2023-08" db="EMBL/GenBank/DDBJ databases">
        <title>Rhodospirillaceae gen. nov., a novel taxon isolated from the Yangtze River Yuezi River estuary sludge.</title>
        <authorList>
            <person name="Ruan L."/>
        </authorList>
    </citation>
    <scope>NUCLEOTIDE SEQUENCE [LARGE SCALE GENOMIC DNA]</scope>
    <source>
        <strain evidence="10">R-7</strain>
    </source>
</reference>
<dbReference type="EMBL" id="JAUYVI010000015">
    <property type="protein sequence ID" value="MDQ7251659.1"/>
    <property type="molecule type" value="Genomic_DNA"/>
</dbReference>
<evidence type="ECO:0000259" key="8">
    <source>
        <dbReference type="Pfam" id="PF17768"/>
    </source>
</evidence>
<evidence type="ECO:0000259" key="7">
    <source>
        <dbReference type="Pfam" id="PF02272"/>
    </source>
</evidence>
<evidence type="ECO:0000256" key="5">
    <source>
        <dbReference type="ARBA" id="ARBA00022839"/>
    </source>
</evidence>
<keyword evidence="5 9" id="KW-0269">Exonuclease</keyword>
<keyword evidence="10" id="KW-1185">Reference proteome</keyword>
<dbReference type="PANTHER" id="PTHR30255:SF2">
    <property type="entry name" value="SINGLE-STRANDED-DNA-SPECIFIC EXONUCLEASE RECJ"/>
    <property type="match status" value="1"/>
</dbReference>
<accession>A0ABU0YVE8</accession>
<dbReference type="SUPFAM" id="SSF64182">
    <property type="entry name" value="DHH phosphoesterases"/>
    <property type="match status" value="1"/>
</dbReference>
<dbReference type="Proteomes" id="UP001230156">
    <property type="component" value="Unassembled WGS sequence"/>
</dbReference>
<feature type="domain" description="DHHA1" evidence="7">
    <location>
        <begin position="384"/>
        <end position="474"/>
    </location>
</feature>
<keyword evidence="3" id="KW-0540">Nuclease</keyword>
<dbReference type="InterPro" id="IPR004610">
    <property type="entry name" value="RecJ"/>
</dbReference>
<dbReference type="RefSeq" id="WP_379962224.1">
    <property type="nucleotide sequence ID" value="NZ_JAUYVI010000015.1"/>
</dbReference>
<dbReference type="InterPro" id="IPR051673">
    <property type="entry name" value="SSDNA_exonuclease_RecJ"/>
</dbReference>
<dbReference type="Pfam" id="PF02272">
    <property type="entry name" value="DHHA1"/>
    <property type="match status" value="1"/>
</dbReference>
<dbReference type="InterPro" id="IPR041122">
    <property type="entry name" value="RecJ_OB"/>
</dbReference>
<comment type="caution">
    <text evidence="9">The sequence shown here is derived from an EMBL/GenBank/DDBJ whole genome shotgun (WGS) entry which is preliminary data.</text>
</comment>
<dbReference type="Pfam" id="PF01368">
    <property type="entry name" value="DHH"/>
    <property type="match status" value="1"/>
</dbReference>
<gene>
    <name evidence="9" type="primary">recJ</name>
    <name evidence="9" type="ORF">Q8A70_28490</name>
</gene>
<organism evidence="9 10">
    <name type="scientific">Dongia sedimenti</name>
    <dbReference type="NCBI Taxonomy" id="3064282"/>
    <lineage>
        <taxon>Bacteria</taxon>
        <taxon>Pseudomonadati</taxon>
        <taxon>Pseudomonadota</taxon>
        <taxon>Alphaproteobacteria</taxon>
        <taxon>Rhodospirillales</taxon>
        <taxon>Dongiaceae</taxon>
        <taxon>Dongia</taxon>
    </lineage>
</organism>
<protein>
    <recommendedName>
        <fullName evidence="2">Single-stranded-DNA-specific exonuclease RecJ</fullName>
    </recommendedName>
</protein>
<evidence type="ECO:0000259" key="6">
    <source>
        <dbReference type="Pfam" id="PF01368"/>
    </source>
</evidence>
<dbReference type="Gene3D" id="3.90.1640.30">
    <property type="match status" value="1"/>
</dbReference>
<dbReference type="Gene3D" id="3.10.310.30">
    <property type="match status" value="1"/>
</dbReference>
<feature type="domain" description="DDH" evidence="6">
    <location>
        <begin position="103"/>
        <end position="262"/>
    </location>
</feature>
<dbReference type="PANTHER" id="PTHR30255">
    <property type="entry name" value="SINGLE-STRANDED-DNA-SPECIFIC EXONUCLEASE RECJ"/>
    <property type="match status" value="1"/>
</dbReference>
<feature type="domain" description="RecJ OB" evidence="8">
    <location>
        <begin position="489"/>
        <end position="599"/>
    </location>
</feature>
<evidence type="ECO:0000256" key="4">
    <source>
        <dbReference type="ARBA" id="ARBA00022801"/>
    </source>
</evidence>
<dbReference type="Pfam" id="PF17768">
    <property type="entry name" value="RecJ_OB"/>
    <property type="match status" value="1"/>
</dbReference>
<evidence type="ECO:0000313" key="10">
    <source>
        <dbReference type="Proteomes" id="UP001230156"/>
    </source>
</evidence>
<evidence type="ECO:0000256" key="2">
    <source>
        <dbReference type="ARBA" id="ARBA00019841"/>
    </source>
</evidence>
<dbReference type="InterPro" id="IPR001667">
    <property type="entry name" value="DDH_dom"/>
</dbReference>
<sequence>MNLAATRLSEPEDPAPFLGVERSVTGKFWRQRASDERMALAISQRLQVPEPVGRLLASRGQTLDTAESFLSPRLRDLLPDPSNFRDMDAAAERVAAAIERGEKIAIFGDYDVDGATSAALLSRFLSAAGALPVRLYVPDRGLEGYGPNAPALLKLKSEGAGLVITVDCGVTAFAPLQAAKEAGLDVVVVDHHVAEPHLPIANAVVNPNRLDETAGHGQMAAVGVAFLLAVAVNRRLRAKGWYGGARLEPDMMQWLDIVALGTVCDVVPLTGVNRALVAQGLKVLAQRRNPGLRALSEVAGISERAGAYHLGFLLGPRINAGGRVGRSDLGARLLSTDDPSEAMALAQELDAHNSERRDIEARVLEEACRLADAEAAKRPHLIFVAAEGWHAGVIGIVAGRLRERYERPVCVVALENGIGKGSGRSANGFHLGNAVIAARESGIIAKGGGHAMAAGFEVAAEKLDALKDFIDARIGHHLDGVPPRAVLDLDGSLQPRGAVPEFAAMLDRLAPYGAGNAEPRFALANVRVVFADLAGEKHVRCVLEGSDGARLKGIAFRSTENALGRLLLEGRNAGPLHVAGHLRLDRWQGQERVQMTIEDAARVQ</sequence>
<evidence type="ECO:0000256" key="1">
    <source>
        <dbReference type="ARBA" id="ARBA00005915"/>
    </source>
</evidence>
<dbReference type="InterPro" id="IPR038763">
    <property type="entry name" value="DHH_sf"/>
</dbReference>
<dbReference type="InterPro" id="IPR003156">
    <property type="entry name" value="DHHA1_dom"/>
</dbReference>
<evidence type="ECO:0000313" key="9">
    <source>
        <dbReference type="EMBL" id="MDQ7251659.1"/>
    </source>
</evidence>
<name>A0ABU0YVE8_9PROT</name>
<dbReference type="NCBIfam" id="TIGR00644">
    <property type="entry name" value="recJ"/>
    <property type="match status" value="1"/>
</dbReference>